<proteinExistence type="predicted"/>
<dbReference type="Proteomes" id="UP000287651">
    <property type="component" value="Unassembled WGS sequence"/>
</dbReference>
<gene>
    <name evidence="1" type="ORF">B296_00017859</name>
</gene>
<accession>A0A427A1R5</accession>
<sequence>MVTSANASRLCSFLRKQWYPTAAFDLNTTHRPNEAALGLNRPISTRYWINCSHSESVAMFERGGRDVAYLRSGDLVWLAFVREVSIFASISFYSSIGSAIVDACTKVVVGRRELLQPDPSDDQVS</sequence>
<evidence type="ECO:0000313" key="1">
    <source>
        <dbReference type="EMBL" id="RRT70142.1"/>
    </source>
</evidence>
<protein>
    <submittedName>
        <fullName evidence="1">Uncharacterized protein</fullName>
    </submittedName>
</protein>
<evidence type="ECO:0000313" key="2">
    <source>
        <dbReference type="Proteomes" id="UP000287651"/>
    </source>
</evidence>
<dbReference type="AlphaFoldDB" id="A0A427A1R5"/>
<name>A0A427A1R5_ENSVE</name>
<organism evidence="1 2">
    <name type="scientific">Ensete ventricosum</name>
    <name type="common">Abyssinian banana</name>
    <name type="synonym">Musa ensete</name>
    <dbReference type="NCBI Taxonomy" id="4639"/>
    <lineage>
        <taxon>Eukaryota</taxon>
        <taxon>Viridiplantae</taxon>
        <taxon>Streptophyta</taxon>
        <taxon>Embryophyta</taxon>
        <taxon>Tracheophyta</taxon>
        <taxon>Spermatophyta</taxon>
        <taxon>Magnoliopsida</taxon>
        <taxon>Liliopsida</taxon>
        <taxon>Zingiberales</taxon>
        <taxon>Musaceae</taxon>
        <taxon>Ensete</taxon>
    </lineage>
</organism>
<dbReference type="EMBL" id="AMZH03004115">
    <property type="protein sequence ID" value="RRT70142.1"/>
    <property type="molecule type" value="Genomic_DNA"/>
</dbReference>
<reference evidence="1 2" key="1">
    <citation type="journal article" date="2014" name="Agronomy (Basel)">
        <title>A Draft Genome Sequence for Ensete ventricosum, the Drought-Tolerant Tree Against Hunger.</title>
        <authorList>
            <person name="Harrison J."/>
            <person name="Moore K.A."/>
            <person name="Paszkiewicz K."/>
            <person name="Jones T."/>
            <person name="Grant M."/>
            <person name="Ambacheew D."/>
            <person name="Muzemil S."/>
            <person name="Studholme D.J."/>
        </authorList>
    </citation>
    <scope>NUCLEOTIDE SEQUENCE [LARGE SCALE GENOMIC DNA]</scope>
</reference>
<comment type="caution">
    <text evidence="1">The sequence shown here is derived from an EMBL/GenBank/DDBJ whole genome shotgun (WGS) entry which is preliminary data.</text>
</comment>